<evidence type="ECO:0000313" key="1">
    <source>
        <dbReference type="EMBL" id="GFQ79161.1"/>
    </source>
</evidence>
<evidence type="ECO:0000313" key="2">
    <source>
        <dbReference type="Proteomes" id="UP000887116"/>
    </source>
</evidence>
<protein>
    <submittedName>
        <fullName evidence="1">Uncharacterized protein</fullName>
    </submittedName>
</protein>
<proteinExistence type="predicted"/>
<sequence>MSKERDRKIPSITCSSASISRLMNSNLVGRALEVGFDQETDKSHVQDLRRCVYLCTVFSEHSCMHSIRLPSSSISFFHPHSLFPSPAKNYLTNYQVLWKKGRTKSRYVKAWKEG</sequence>
<accession>A0A8X6KNP3</accession>
<dbReference type="AlphaFoldDB" id="A0A8X6KNP3"/>
<organism evidence="1 2">
    <name type="scientific">Trichonephila clavata</name>
    <name type="common">Joro spider</name>
    <name type="synonym">Nephila clavata</name>
    <dbReference type="NCBI Taxonomy" id="2740835"/>
    <lineage>
        <taxon>Eukaryota</taxon>
        <taxon>Metazoa</taxon>
        <taxon>Ecdysozoa</taxon>
        <taxon>Arthropoda</taxon>
        <taxon>Chelicerata</taxon>
        <taxon>Arachnida</taxon>
        <taxon>Araneae</taxon>
        <taxon>Araneomorphae</taxon>
        <taxon>Entelegynae</taxon>
        <taxon>Araneoidea</taxon>
        <taxon>Nephilidae</taxon>
        <taxon>Trichonephila</taxon>
    </lineage>
</organism>
<dbReference type="EMBL" id="BMAO01012115">
    <property type="protein sequence ID" value="GFQ79161.1"/>
    <property type="molecule type" value="Genomic_DNA"/>
</dbReference>
<dbReference type="Proteomes" id="UP000887116">
    <property type="component" value="Unassembled WGS sequence"/>
</dbReference>
<comment type="caution">
    <text evidence="1">The sequence shown here is derived from an EMBL/GenBank/DDBJ whole genome shotgun (WGS) entry which is preliminary data.</text>
</comment>
<gene>
    <name evidence="1" type="ORF">TNCT_569701</name>
</gene>
<keyword evidence="2" id="KW-1185">Reference proteome</keyword>
<name>A0A8X6KNP3_TRICU</name>
<reference evidence="1" key="1">
    <citation type="submission" date="2020-07" db="EMBL/GenBank/DDBJ databases">
        <title>Multicomponent nature underlies the extraordinary mechanical properties of spider dragline silk.</title>
        <authorList>
            <person name="Kono N."/>
            <person name="Nakamura H."/>
            <person name="Mori M."/>
            <person name="Yoshida Y."/>
            <person name="Ohtoshi R."/>
            <person name="Malay A.D."/>
            <person name="Moran D.A.P."/>
            <person name="Tomita M."/>
            <person name="Numata K."/>
            <person name="Arakawa K."/>
        </authorList>
    </citation>
    <scope>NUCLEOTIDE SEQUENCE</scope>
</reference>